<evidence type="ECO:0000259" key="2">
    <source>
        <dbReference type="Pfam" id="PF10382"/>
    </source>
</evidence>
<feature type="region of interest" description="Disordered" evidence="1">
    <location>
        <begin position="1106"/>
        <end position="1130"/>
    </location>
</feature>
<reference evidence="3" key="1">
    <citation type="submission" date="2018-11" db="EMBL/GenBank/DDBJ databases">
        <authorList>
            <person name="Alioto T."/>
            <person name="Alioto T."/>
        </authorList>
    </citation>
    <scope>NUCLEOTIDE SEQUENCE</scope>
</reference>
<feature type="region of interest" description="Disordered" evidence="1">
    <location>
        <begin position="302"/>
        <end position="377"/>
    </location>
</feature>
<feature type="compositionally biased region" description="Basic residues" evidence="1">
    <location>
        <begin position="1116"/>
        <end position="1126"/>
    </location>
</feature>
<feature type="compositionally biased region" description="Basic and acidic residues" evidence="1">
    <location>
        <begin position="767"/>
        <end position="776"/>
    </location>
</feature>
<evidence type="ECO:0000256" key="1">
    <source>
        <dbReference type="SAM" id="MobiDB-lite"/>
    </source>
</evidence>
<feature type="compositionally biased region" description="Polar residues" evidence="1">
    <location>
        <begin position="703"/>
        <end position="716"/>
    </location>
</feature>
<feature type="region of interest" description="Disordered" evidence="1">
    <location>
        <begin position="878"/>
        <end position="901"/>
    </location>
</feature>
<comment type="caution">
    <text evidence="3">The sequence shown here is derived from an EMBL/GenBank/DDBJ whole genome shotgun (WGS) entry which is preliminary data.</text>
</comment>
<accession>A0A8B6EGV9</accession>
<dbReference type="Pfam" id="PF10382">
    <property type="entry name" value="ZGRF1-like_N"/>
    <property type="match status" value="1"/>
</dbReference>
<dbReference type="OrthoDB" id="6513042at2759"/>
<proteinExistence type="predicted"/>
<feature type="region of interest" description="Disordered" evidence="1">
    <location>
        <begin position="691"/>
        <end position="716"/>
    </location>
</feature>
<sequence length="1257" mass="142414">MEYLVLYTHQKTKKAKTWHDGVLSVTTANKAVLYDDKKTKLDSMYIKPEAIVKGEQLESDRYFILIEEEKSTVQTIVEPVKLVTCPIRVPVRTGLKRKRTGFVPPRLVKQPENEGNQLVPHEPSSGETYLELLRKKRASFQNGSANYSDKYCFNSAPHNTETPLLQAPSRQQSFSENFNSIPKISEQTLDYKILSDENASAQSNQFSPWSSYGNKLKSLHSPGKSFLSPGKSLNSPGTSQQICSEINVENFVKETSPSMDDNNKCLQSPDHTNICLPTKNLISENINFIKNDTIITNVNNYEKSASQGPKPCDETTSEEQNSKRSMTQIMALLGKKKSSPSTLSHDMKISNGKKKSSPSPLSHDMKISNGKNKSTTSTLSHVMELNKEEVKYSNSNNIKNQSNNLYCEEKKDFSDNIIKEEHRKNQIERVELDHTEITISKMSPNYNEQVSTEDQDNTQCLNDSVRSSQEWSSVKIKLSPLTPNVVLENQERTKKEMAFKLKDEIYLNNVDFSTYSKQVTQDDSKAGILSNNSSEVLSPFHESSEVPLYNKLPSKTTLQGCIQTKSSPDEHDIRKDILHGSSELDKNDLFTMDDEHMSDVNDDLAVSFDINFSPLSYVSDSDSMIDTAEGQSTVGNTTDLSQPDTTVVFDDGDYSKLENNSSNVCEVNNPIEINIKEQFIDKKSETFQLTKDSFDDSDKNSNPTESGENTTMTPNGCSLKYTENTDINIDDQPKFHLESAATNNIHHDNTDIQEFSKSVEGSSSIHHSVDSDMKQEENKCADKIEDLVEKSIIITKLDYITVSPTEQDRSKSVNVNDPDNNEITCKQNIQTDTFSQEEDFKRMSDCDILTENSKTTEKQIKDSLPAYPSNIPNEVRLSQSDLGLPSVGEKNTGSNERESHRINCNSAKDLQTDKQFEMGEKDTSLDRHFPVKSLNDLNFSPDSFHLSDESPSQNTCTPKSIIKDSALCLSQEIMENNSFSENQEKMTENKNNFNHSNVDMNLASENCEQICSKNNFASESASSLKSSDNGGTFQQQNLNEEDNIYMLHDTWESVDQNTSVQECSEKEYNITDNISQTTDKGDNLSQIITLDTALTDSQCKQDNYNNESEVFSEKNQKKHSRHQRKQGKYETCESENFVRGDNSQTCRNNFARENFSSESKNFMTEDYSTDYRESSTREYHLADRYSKRRDFSPKENCSMNKMNKMEPSVQGQRDRTLQHPDDIFAKKNHMMIRPNHEGSDDVPINCQIQNQSDLRCT</sequence>
<dbReference type="InterPro" id="IPR018838">
    <property type="entry name" value="ZGRF1-like_N"/>
</dbReference>
<feature type="region of interest" description="Disordered" evidence="1">
    <location>
        <begin position="1191"/>
        <end position="1215"/>
    </location>
</feature>
<gene>
    <name evidence="3" type="ORF">MGAL_10B059985</name>
</gene>
<organism evidence="3 4">
    <name type="scientific">Mytilus galloprovincialis</name>
    <name type="common">Mediterranean mussel</name>
    <dbReference type="NCBI Taxonomy" id="29158"/>
    <lineage>
        <taxon>Eukaryota</taxon>
        <taxon>Metazoa</taxon>
        <taxon>Spiralia</taxon>
        <taxon>Lophotrochozoa</taxon>
        <taxon>Mollusca</taxon>
        <taxon>Bivalvia</taxon>
        <taxon>Autobranchia</taxon>
        <taxon>Pteriomorphia</taxon>
        <taxon>Mytilida</taxon>
        <taxon>Mytiloidea</taxon>
        <taxon>Mytilidae</taxon>
        <taxon>Mytilinae</taxon>
        <taxon>Mytilus</taxon>
    </lineage>
</organism>
<feature type="domain" description="5'-3' DNA helicase ZGRF1-like N-terminal" evidence="2">
    <location>
        <begin position="2"/>
        <end position="74"/>
    </location>
</feature>
<name>A0A8B6EGV9_MYTGA</name>
<dbReference type="Proteomes" id="UP000596742">
    <property type="component" value="Unassembled WGS sequence"/>
</dbReference>
<feature type="non-terminal residue" evidence="3">
    <location>
        <position position="1257"/>
    </location>
</feature>
<feature type="region of interest" description="Disordered" evidence="1">
    <location>
        <begin position="757"/>
        <end position="776"/>
    </location>
</feature>
<protein>
    <recommendedName>
        <fullName evidence="2">5'-3' DNA helicase ZGRF1-like N-terminal domain-containing protein</fullName>
    </recommendedName>
</protein>
<feature type="compositionally biased region" description="Polar residues" evidence="1">
    <location>
        <begin position="757"/>
        <end position="766"/>
    </location>
</feature>
<dbReference type="EMBL" id="UYJE01005103">
    <property type="protein sequence ID" value="VDI33944.1"/>
    <property type="molecule type" value="Genomic_DNA"/>
</dbReference>
<evidence type="ECO:0000313" key="3">
    <source>
        <dbReference type="EMBL" id="VDI33944.1"/>
    </source>
</evidence>
<dbReference type="AlphaFoldDB" id="A0A8B6EGV9"/>
<keyword evidence="4" id="KW-1185">Reference proteome</keyword>
<evidence type="ECO:0000313" key="4">
    <source>
        <dbReference type="Proteomes" id="UP000596742"/>
    </source>
</evidence>